<feature type="transmembrane region" description="Helical" evidence="1">
    <location>
        <begin position="46"/>
        <end position="71"/>
    </location>
</feature>
<dbReference type="AlphaFoldDB" id="A0A6A5GJQ2"/>
<keyword evidence="1" id="KW-0812">Transmembrane</keyword>
<dbReference type="CTD" id="9808818"/>
<name>A0A6A5GJQ2_CAERE</name>
<proteinExistence type="predicted"/>
<dbReference type="RefSeq" id="XP_053583235.1">
    <property type="nucleotide sequence ID" value="XM_053734322.1"/>
</dbReference>
<feature type="transmembrane region" description="Helical" evidence="1">
    <location>
        <begin position="138"/>
        <end position="162"/>
    </location>
</feature>
<feature type="transmembrane region" description="Helical" evidence="1">
    <location>
        <begin position="174"/>
        <end position="192"/>
    </location>
</feature>
<dbReference type="Proteomes" id="UP000483820">
    <property type="component" value="Chromosome V"/>
</dbReference>
<evidence type="ECO:0000313" key="3">
    <source>
        <dbReference type="Proteomes" id="UP000483820"/>
    </source>
</evidence>
<keyword evidence="1" id="KW-1133">Transmembrane helix</keyword>
<keyword evidence="1" id="KW-0472">Membrane</keyword>
<organism evidence="2 3">
    <name type="scientific">Caenorhabditis remanei</name>
    <name type="common">Caenorhabditis vulgaris</name>
    <dbReference type="NCBI Taxonomy" id="31234"/>
    <lineage>
        <taxon>Eukaryota</taxon>
        <taxon>Metazoa</taxon>
        <taxon>Ecdysozoa</taxon>
        <taxon>Nematoda</taxon>
        <taxon>Chromadorea</taxon>
        <taxon>Rhabditida</taxon>
        <taxon>Rhabditina</taxon>
        <taxon>Rhabditomorpha</taxon>
        <taxon>Rhabditoidea</taxon>
        <taxon>Rhabditidae</taxon>
        <taxon>Peloderinae</taxon>
        <taxon>Caenorhabditis</taxon>
    </lineage>
</organism>
<evidence type="ECO:0000313" key="2">
    <source>
        <dbReference type="EMBL" id="KAF1754954.1"/>
    </source>
</evidence>
<reference evidence="2 3" key="1">
    <citation type="submission" date="2019-12" db="EMBL/GenBank/DDBJ databases">
        <title>Chromosome-level assembly of the Caenorhabditis remanei genome.</title>
        <authorList>
            <person name="Teterina A.A."/>
            <person name="Willis J.H."/>
            <person name="Phillips P.C."/>
        </authorList>
    </citation>
    <scope>NUCLEOTIDE SEQUENCE [LARGE SCALE GENOMIC DNA]</scope>
    <source>
        <strain evidence="2 3">PX506</strain>
        <tissue evidence="2">Whole organism</tissue>
    </source>
</reference>
<accession>A0A6A5GJQ2</accession>
<comment type="caution">
    <text evidence="2">The sequence shown here is derived from an EMBL/GenBank/DDBJ whole genome shotgun (WGS) entry which is preliminary data.</text>
</comment>
<evidence type="ECO:0000256" key="1">
    <source>
        <dbReference type="SAM" id="Phobius"/>
    </source>
</evidence>
<dbReference type="EMBL" id="WUAV01000005">
    <property type="protein sequence ID" value="KAF1754954.1"/>
    <property type="molecule type" value="Genomic_DNA"/>
</dbReference>
<feature type="transmembrane region" description="Helical" evidence="1">
    <location>
        <begin position="77"/>
        <end position="99"/>
    </location>
</feature>
<dbReference type="GeneID" id="9808818"/>
<sequence>MAYWTSPDIAEKCVECKKKEIPSKPKDQLITEQKREEEVNKTRKNILFNMGLAVMAMVVILCLTKDVFKLINLLDQFWIRFIYGIEVFLFAGVLIHFCCELQKIRTNSKLLAKIEDEHNDSEENMSVIKQTPVLKHNYTAWTAVFFLIIMLCLWIETAVMFIKADSEKEIKDARLLLLVMLAPTVIFIKEWFPMIIAAHADSCYPSPASESFDVDVSTKNFLWS</sequence>
<protein>
    <submittedName>
        <fullName evidence="2">Uncharacterized protein</fullName>
    </submittedName>
</protein>
<dbReference type="KEGG" id="crq:GCK72_021519"/>
<gene>
    <name evidence="2" type="ORF">GCK72_021519</name>
</gene>